<dbReference type="AlphaFoldDB" id="A0AB73SZ20"/>
<comment type="caution">
    <text evidence="3">The sequence shown here is derived from an EMBL/GenBank/DDBJ whole genome shotgun (WGS) entry which is preliminary data.</text>
</comment>
<proteinExistence type="predicted"/>
<evidence type="ECO:0000256" key="1">
    <source>
        <dbReference type="SAM" id="MobiDB-lite"/>
    </source>
</evidence>
<reference evidence="3 4" key="1">
    <citation type="submission" date="2018-05" db="EMBL/GenBank/DDBJ databases">
        <authorList>
            <person name="Goeker M."/>
            <person name="Huntemann M."/>
            <person name="Clum A."/>
            <person name="Pillay M."/>
            <person name="Palaniappan K."/>
            <person name="Varghese N."/>
            <person name="Mikhailova N."/>
            <person name="Stamatis D."/>
            <person name="Reddy T."/>
            <person name="Daum C."/>
            <person name="Shapiro N."/>
            <person name="Ivanova N."/>
            <person name="Kyrpides N."/>
            <person name="Woyke T."/>
        </authorList>
    </citation>
    <scope>NUCLEOTIDE SEQUENCE [LARGE SCALE GENOMIC DNA]</scope>
    <source>
        <strain evidence="3 4">DSM 26524</strain>
    </source>
</reference>
<keyword evidence="4" id="KW-1185">Reference proteome</keyword>
<dbReference type="PANTHER" id="PTHR43404:SF2">
    <property type="entry name" value="LIPOPOLYSACCHARIDE CHOLINEPHOSPHOTRANSFERASE LICD"/>
    <property type="match status" value="1"/>
</dbReference>
<feature type="region of interest" description="Disordered" evidence="1">
    <location>
        <begin position="272"/>
        <end position="292"/>
    </location>
</feature>
<dbReference type="GO" id="GO:0009100">
    <property type="term" value="P:glycoprotein metabolic process"/>
    <property type="evidence" value="ECO:0007669"/>
    <property type="project" value="UniProtKB-ARBA"/>
</dbReference>
<dbReference type="EMBL" id="QGGY01000017">
    <property type="protein sequence ID" value="PWJ72609.1"/>
    <property type="molecule type" value="Genomic_DNA"/>
</dbReference>
<evidence type="ECO:0000313" key="3">
    <source>
        <dbReference type="EMBL" id="PWJ72609.1"/>
    </source>
</evidence>
<dbReference type="RefSeq" id="WP_109748356.1">
    <property type="nucleotide sequence ID" value="NZ_JANKBI010000017.1"/>
</dbReference>
<accession>A0AB73SZ20</accession>
<dbReference type="PANTHER" id="PTHR43404">
    <property type="entry name" value="LIPOPOLYSACCHARIDE CHOLINEPHOSPHOTRANSFERASE LICD"/>
    <property type="match status" value="1"/>
</dbReference>
<dbReference type="InterPro" id="IPR007074">
    <property type="entry name" value="LicD/FKTN/FKRP_NTP_transf"/>
</dbReference>
<sequence>MPLYKEYDELTLRKLQEIELGILKDFVDLCNKYKIDYFGCGGTAIGAVRHGGFIPWDDDIDIALPRKDYEKFLKVAEKEYGDKYRVINTRKDPRYPLTTTRWMLNGTKFKEDALKDIPCELGIFLDLYCFDNIADDDKEMKKQGYAAWFWGKLLILRSIPRPVLYFGGWKSKLVYACCRAAHIFLKVFGISGRSLYKKAEHAAGRYYRQDTKRMAYFFDPTPFTSVVQKEYIFPTVERDFNGIQVRFPNKLDAYLKPRYGDYMTLPPEDKRHNHPPYELDFGKYGNETKAET</sequence>
<organism evidence="3 4">
    <name type="scientific">Murimonas intestini</name>
    <dbReference type="NCBI Taxonomy" id="1337051"/>
    <lineage>
        <taxon>Bacteria</taxon>
        <taxon>Bacillati</taxon>
        <taxon>Bacillota</taxon>
        <taxon>Clostridia</taxon>
        <taxon>Lachnospirales</taxon>
        <taxon>Lachnospiraceae</taxon>
        <taxon>Murimonas</taxon>
    </lineage>
</organism>
<feature type="domain" description="LicD/FKTN/FKRP nucleotidyltransferase" evidence="2">
    <location>
        <begin position="30"/>
        <end position="260"/>
    </location>
</feature>
<evidence type="ECO:0000313" key="4">
    <source>
        <dbReference type="Proteomes" id="UP000245412"/>
    </source>
</evidence>
<protein>
    <submittedName>
        <fullName evidence="3">Lipopolysaccharide cholinephosphotransferase</fullName>
    </submittedName>
</protein>
<dbReference type="Pfam" id="PF04991">
    <property type="entry name" value="LicD"/>
    <property type="match status" value="1"/>
</dbReference>
<dbReference type="InterPro" id="IPR052942">
    <property type="entry name" value="LPS_cholinephosphotransferase"/>
</dbReference>
<evidence type="ECO:0000259" key="2">
    <source>
        <dbReference type="Pfam" id="PF04991"/>
    </source>
</evidence>
<dbReference type="Proteomes" id="UP000245412">
    <property type="component" value="Unassembled WGS sequence"/>
</dbReference>
<gene>
    <name evidence="3" type="ORF">C7383_11780</name>
</gene>
<name>A0AB73SZ20_9FIRM</name>